<dbReference type="RefSeq" id="WP_076111078.1">
    <property type="nucleotide sequence ID" value="NZ_MPTB01000016.1"/>
</dbReference>
<protein>
    <recommendedName>
        <fullName evidence="3">Restriction endonuclease type IV Mrr domain-containing protein</fullName>
    </recommendedName>
</protein>
<name>A0ABX3HDZ2_PAEBO</name>
<dbReference type="EMBL" id="MPTB01000016">
    <property type="protein sequence ID" value="OMD47253.1"/>
    <property type="molecule type" value="Genomic_DNA"/>
</dbReference>
<comment type="caution">
    <text evidence="1">The sequence shown here is derived from an EMBL/GenBank/DDBJ whole genome shotgun (WGS) entry which is preliminary data.</text>
</comment>
<evidence type="ECO:0000313" key="2">
    <source>
        <dbReference type="Proteomes" id="UP000187412"/>
    </source>
</evidence>
<organism evidence="1 2">
    <name type="scientific">Paenibacillus borealis</name>
    <dbReference type="NCBI Taxonomy" id="160799"/>
    <lineage>
        <taxon>Bacteria</taxon>
        <taxon>Bacillati</taxon>
        <taxon>Bacillota</taxon>
        <taxon>Bacilli</taxon>
        <taxon>Bacillales</taxon>
        <taxon>Paenibacillaceae</taxon>
        <taxon>Paenibacillus</taxon>
    </lineage>
</organism>
<evidence type="ECO:0000313" key="1">
    <source>
        <dbReference type="EMBL" id="OMD47253.1"/>
    </source>
</evidence>
<dbReference type="Proteomes" id="UP000187412">
    <property type="component" value="Unassembled WGS sequence"/>
</dbReference>
<evidence type="ECO:0008006" key="3">
    <source>
        <dbReference type="Google" id="ProtNLM"/>
    </source>
</evidence>
<gene>
    <name evidence="1" type="ORF">BSK56_13805</name>
</gene>
<keyword evidence="2" id="KW-1185">Reference proteome</keyword>
<sequence>MDAIEIMLRALDSGSLQRLACDMLPLLHTNWKGINKSGGVEGTNKTRKGTPDAWCEREDGTLVYIQATGDPKKGKIIDDLNKSLNQLKSLDKNVGALCVAFLNFDPQNVEIEMCKVKAKEYECEFKFYSNSKISKLLQDNFPEIVKKYLPVHSSEVKKVFEEICSVLSTLKGNYQALYKYFSGYTSKQVFMRPEMEESNNAMINFLNQMNQTFSNLTSIKDKNYSLLSDDDVLKEIEKIINNKIPFNGDVSDISDVYEIITDETIHSKRIKEFDILLKKLIKLK</sequence>
<accession>A0ABX3HDZ2</accession>
<reference evidence="1 2" key="1">
    <citation type="submission" date="2016-10" db="EMBL/GenBank/DDBJ databases">
        <title>Paenibacillus species isolates.</title>
        <authorList>
            <person name="Beno S.M."/>
        </authorList>
    </citation>
    <scope>NUCLEOTIDE SEQUENCE [LARGE SCALE GENOMIC DNA]</scope>
    <source>
        <strain evidence="1 2">FSL H7-0744</strain>
    </source>
</reference>
<proteinExistence type="predicted"/>